<dbReference type="InterPro" id="IPR036396">
    <property type="entry name" value="Cyt_P450_sf"/>
</dbReference>
<dbReference type="PRINTS" id="PR00463">
    <property type="entry name" value="EP450I"/>
</dbReference>
<keyword evidence="2" id="KW-0560">Oxidoreductase</keyword>
<keyword evidence="8" id="KW-1185">Reference proteome</keyword>
<dbReference type="Gene3D" id="1.10.630.10">
    <property type="entry name" value="Cytochrome P450"/>
    <property type="match status" value="1"/>
</dbReference>
<protein>
    <submittedName>
        <fullName evidence="6">Cytochrome P450 monooxygenase</fullName>
    </submittedName>
</protein>
<dbReference type="PANTHER" id="PTHR24305">
    <property type="entry name" value="CYTOCHROME P450"/>
    <property type="match status" value="1"/>
</dbReference>
<feature type="binding site" description="axial binding residue" evidence="4">
    <location>
        <position position="527"/>
    </location>
    <ligand>
        <name>heme</name>
        <dbReference type="ChEBI" id="CHEBI:30413"/>
    </ligand>
    <ligandPart>
        <name>Fe</name>
        <dbReference type="ChEBI" id="CHEBI:18248"/>
    </ligandPart>
</feature>
<reference evidence="5" key="3">
    <citation type="submission" date="2021-01" db="EMBL/GenBank/DDBJ databases">
        <authorList>
            <consortium name="Aspergillus luchuensis mut. kawachii IFO 4304 genome sequencing consortium"/>
            <person name="Kazuki M."/>
            <person name="Futagami T."/>
        </authorList>
    </citation>
    <scope>NUCLEOTIDE SEQUENCE</scope>
    <source>
        <strain evidence="5">IFO 4308</strain>
    </source>
</reference>
<comment type="cofactor">
    <cofactor evidence="4">
        <name>heme</name>
        <dbReference type="ChEBI" id="CHEBI:30413"/>
    </cofactor>
</comment>
<keyword evidence="4" id="KW-0408">Iron</keyword>
<comment type="similarity">
    <text evidence="1">Belongs to the cytochrome P450 family.</text>
</comment>
<dbReference type="GeneID" id="64963979"/>
<name>A0A146FXU4_ASPKA</name>
<reference evidence="7" key="2">
    <citation type="submission" date="2016-02" db="EMBL/GenBank/DDBJ databases">
        <title>Genome sequencing of Aspergillus luchuensis NBRC 4314.</title>
        <authorList>
            <person name="Yamada O."/>
        </authorList>
    </citation>
    <scope>NUCLEOTIDE SEQUENCE [LARGE SCALE GENOMIC DNA]</scope>
    <source>
        <strain evidence="7">RIB 2604</strain>
    </source>
</reference>
<organism evidence="6 7">
    <name type="scientific">Aspergillus kawachii</name>
    <name type="common">White koji mold</name>
    <name type="synonym">Aspergillus awamori var. kawachi</name>
    <dbReference type="NCBI Taxonomy" id="1069201"/>
    <lineage>
        <taxon>Eukaryota</taxon>
        <taxon>Fungi</taxon>
        <taxon>Dikarya</taxon>
        <taxon>Ascomycota</taxon>
        <taxon>Pezizomycotina</taxon>
        <taxon>Eurotiomycetes</taxon>
        <taxon>Eurotiomycetidae</taxon>
        <taxon>Eurotiales</taxon>
        <taxon>Aspergillaceae</taxon>
        <taxon>Aspergillus</taxon>
        <taxon>Aspergillus subgen. Circumdati</taxon>
    </lineage>
</organism>
<dbReference type="CDD" id="cd11070">
    <property type="entry name" value="CYP56-like"/>
    <property type="match status" value="1"/>
</dbReference>
<dbReference type="PANTHER" id="PTHR24305:SF166">
    <property type="entry name" value="CYTOCHROME P450 12A4, MITOCHONDRIAL-RELATED"/>
    <property type="match status" value="1"/>
</dbReference>
<dbReference type="OrthoDB" id="1470350at2759"/>
<reference evidence="6 7" key="1">
    <citation type="journal article" date="2016" name="DNA Res.">
        <title>Genome sequence of Aspergillus luchuensis NBRC 4314.</title>
        <authorList>
            <person name="Yamada O."/>
            <person name="Machida M."/>
            <person name="Hosoyama A."/>
            <person name="Goto M."/>
            <person name="Takahashi T."/>
            <person name="Futagami T."/>
            <person name="Yamagata Y."/>
            <person name="Takeuchi M."/>
            <person name="Kobayashi T."/>
            <person name="Koike H."/>
            <person name="Abe K."/>
            <person name="Asai K."/>
            <person name="Arita M."/>
            <person name="Fujita N."/>
            <person name="Fukuda K."/>
            <person name="Higa K."/>
            <person name="Horikawa H."/>
            <person name="Ishikawa T."/>
            <person name="Jinno K."/>
            <person name="Kato Y."/>
            <person name="Kirimura K."/>
            <person name="Mizutani O."/>
            <person name="Nakasone K."/>
            <person name="Sano M."/>
            <person name="Shiraishi Y."/>
            <person name="Tsukahara M."/>
            <person name="Gomi K."/>
        </authorList>
    </citation>
    <scope>NUCLEOTIDE SEQUENCE [LARGE SCALE GENOMIC DNA]</scope>
    <source>
        <strain evidence="6 7">RIB 2604</strain>
    </source>
</reference>
<gene>
    <name evidence="5" type="ORF">AKAW2_60922A</name>
    <name evidence="6" type="ORF">RIB2604_03301410</name>
</gene>
<dbReference type="InterPro" id="IPR001128">
    <property type="entry name" value="Cyt_P450"/>
</dbReference>
<evidence type="ECO:0000313" key="8">
    <source>
        <dbReference type="Proteomes" id="UP000661280"/>
    </source>
</evidence>
<dbReference type="RefSeq" id="XP_041546420.1">
    <property type="nucleotide sequence ID" value="XM_041693102.1"/>
</dbReference>
<evidence type="ECO:0000256" key="3">
    <source>
        <dbReference type="ARBA" id="ARBA00023033"/>
    </source>
</evidence>
<sequence length="596" mass="67709">MIFEALGLLALAYLVWSLVTLEINYRRASSMGIPLVRLYIDPLNVLWMVFEPILWPWLYKLPINWRNYSFGRYSRRGWYFADRGESHQRYGPMWALVTPRDIYINVADPDAIHDIFQRRTDFIRPSQLYSTSPTSGLLCHDCDIVYDLLTRVLSLEILEVYGPCISTASWNDWPRHRKVLATPFNESAMSFVWEESVEQARQMLQVWDSSVDGHIPSVAKDPRTLSLNVLAATGFRKSFPFQSAKDHEVKSDSPAASEDESEGYRDALQTVLDNCILLMVMPRKLLTLPFAPESWHHLGKAATAFKKYMVQMLDEETKALNTGRAGSGGLMTSFVRAMDLKQKVDGEQKANASGSPPKGLTVDEIFGNIFVINFAGHDTTANTLSFGLLLLAAYPEIQDWVAEELQELDEENIKGHYNDLFPRLLRSRAVLLETLRLFPPIVSLPKWTNDNPQLLKLGDREIMIPPHVGVHPSLLDMHIHPQYWEDPLTWKPSRWITKSAASSDVSEEIITPSRSTYFPWSDGPQNCPGNKFSQVEFVAVMAALLRSHRVHPVANPGESPEETRARVLATTQDVDLQLLLRMTDADQVRLACRRVA</sequence>
<dbReference type="GO" id="GO:0020037">
    <property type="term" value="F:heme binding"/>
    <property type="evidence" value="ECO:0007669"/>
    <property type="project" value="InterPro"/>
</dbReference>
<proteinExistence type="inferred from homology"/>
<evidence type="ECO:0000256" key="4">
    <source>
        <dbReference type="PIRSR" id="PIRSR602401-1"/>
    </source>
</evidence>
<dbReference type="InterPro" id="IPR050121">
    <property type="entry name" value="Cytochrome_P450_monoxygenase"/>
</dbReference>
<accession>A0A146FXU4</accession>
<evidence type="ECO:0000313" key="5">
    <source>
        <dbReference type="EMBL" id="BCS02658.1"/>
    </source>
</evidence>
<evidence type="ECO:0000313" key="7">
    <source>
        <dbReference type="Proteomes" id="UP000075230"/>
    </source>
</evidence>
<dbReference type="Pfam" id="PF00067">
    <property type="entry name" value="p450"/>
    <property type="match status" value="1"/>
</dbReference>
<keyword evidence="4" id="KW-0349">Heme</keyword>
<dbReference type="EMBL" id="BCWF01000032">
    <property type="protein sequence ID" value="GAT30168.1"/>
    <property type="molecule type" value="Genomic_DNA"/>
</dbReference>
<dbReference type="VEuPathDB" id="FungiDB:ASPFODRAFT_164782"/>
<dbReference type="AlphaFoldDB" id="A0A146FXU4"/>
<dbReference type="Proteomes" id="UP000661280">
    <property type="component" value="Chromosome 6"/>
</dbReference>
<dbReference type="GO" id="GO:0005506">
    <property type="term" value="F:iron ion binding"/>
    <property type="evidence" value="ECO:0007669"/>
    <property type="project" value="InterPro"/>
</dbReference>
<dbReference type="PRINTS" id="PR00385">
    <property type="entry name" value="P450"/>
</dbReference>
<keyword evidence="3 6" id="KW-0503">Monooxygenase</keyword>
<reference evidence="5" key="4">
    <citation type="submission" date="2021-02" db="EMBL/GenBank/DDBJ databases">
        <title>Aspergillus luchuensis mut. kawachii IFO 4304 genome sequence.</title>
        <authorList>
            <person name="Mori K."/>
            <person name="Kadooka C."/>
            <person name="Goto M."/>
            <person name="Futagami T."/>
        </authorList>
    </citation>
    <scope>NUCLEOTIDE SEQUENCE</scope>
    <source>
        <strain evidence="5">IFO 4308</strain>
    </source>
</reference>
<evidence type="ECO:0000256" key="2">
    <source>
        <dbReference type="ARBA" id="ARBA00023002"/>
    </source>
</evidence>
<dbReference type="GO" id="GO:0004497">
    <property type="term" value="F:monooxygenase activity"/>
    <property type="evidence" value="ECO:0007669"/>
    <property type="project" value="UniProtKB-KW"/>
</dbReference>
<dbReference type="KEGG" id="aluc:AKAW2_60922A"/>
<keyword evidence="4" id="KW-0479">Metal-binding</keyword>
<dbReference type="GO" id="GO:0016705">
    <property type="term" value="F:oxidoreductase activity, acting on paired donors, with incorporation or reduction of molecular oxygen"/>
    <property type="evidence" value="ECO:0007669"/>
    <property type="project" value="InterPro"/>
</dbReference>
<dbReference type="Proteomes" id="UP000075230">
    <property type="component" value="Unassembled WGS sequence"/>
</dbReference>
<dbReference type="EMBL" id="AP024430">
    <property type="protein sequence ID" value="BCS02658.1"/>
    <property type="molecule type" value="Genomic_DNA"/>
</dbReference>
<evidence type="ECO:0000256" key="1">
    <source>
        <dbReference type="ARBA" id="ARBA00010617"/>
    </source>
</evidence>
<dbReference type="SUPFAM" id="SSF48264">
    <property type="entry name" value="Cytochrome P450"/>
    <property type="match status" value="1"/>
</dbReference>
<dbReference type="InterPro" id="IPR002401">
    <property type="entry name" value="Cyt_P450_E_grp-I"/>
</dbReference>
<evidence type="ECO:0000313" key="6">
    <source>
        <dbReference type="EMBL" id="GAT30168.1"/>
    </source>
</evidence>